<evidence type="ECO:0000313" key="7">
    <source>
        <dbReference type="Proteomes" id="UP000186894"/>
    </source>
</evidence>
<evidence type="ECO:0000256" key="2">
    <source>
        <dbReference type="ARBA" id="ARBA00022692"/>
    </source>
</evidence>
<dbReference type="InterPro" id="IPR012451">
    <property type="entry name" value="DUF1656"/>
</dbReference>
<dbReference type="OrthoDB" id="7021192at2"/>
<evidence type="ECO:0000256" key="1">
    <source>
        <dbReference type="ARBA" id="ARBA00022475"/>
    </source>
</evidence>
<keyword evidence="4 5" id="KW-0472">Membrane</keyword>
<comment type="caution">
    <text evidence="6">The sequence shown here is derived from an EMBL/GenBank/DDBJ whole genome shotgun (WGS) entry which is preliminary data.</text>
</comment>
<name>A0A1Q8ZVN6_9HYPH</name>
<organism evidence="6 7">
    <name type="scientific">Rhizobium oryziradicis</name>
    <dbReference type="NCBI Taxonomy" id="1867956"/>
    <lineage>
        <taxon>Bacteria</taxon>
        <taxon>Pseudomonadati</taxon>
        <taxon>Pseudomonadota</taxon>
        <taxon>Alphaproteobacteria</taxon>
        <taxon>Hyphomicrobiales</taxon>
        <taxon>Rhizobiaceae</taxon>
        <taxon>Rhizobium/Agrobacterium group</taxon>
        <taxon>Rhizobium</taxon>
    </lineage>
</organism>
<dbReference type="EMBL" id="MKIM01000022">
    <property type="protein sequence ID" value="OLP46141.1"/>
    <property type="molecule type" value="Genomic_DNA"/>
</dbReference>
<dbReference type="STRING" id="1867956.BJF95_03010"/>
<feature type="transmembrane region" description="Helical" evidence="5">
    <location>
        <begin position="50"/>
        <end position="68"/>
    </location>
</feature>
<evidence type="ECO:0000256" key="3">
    <source>
        <dbReference type="ARBA" id="ARBA00022989"/>
    </source>
</evidence>
<keyword evidence="1" id="KW-1003">Cell membrane</keyword>
<sequence>MPAELDLYGVYFPRLLLLMLITFVVSILIRKVLGRIGFYALVWHRGLFDVALYVLLLGGIFSITRWFFA</sequence>
<keyword evidence="2 5" id="KW-0812">Transmembrane</keyword>
<dbReference type="AlphaFoldDB" id="A0A1Q8ZVN6"/>
<evidence type="ECO:0000256" key="4">
    <source>
        <dbReference type="ARBA" id="ARBA00023136"/>
    </source>
</evidence>
<dbReference type="Proteomes" id="UP000186894">
    <property type="component" value="Unassembled WGS sequence"/>
</dbReference>
<keyword evidence="3 5" id="KW-1133">Transmembrane helix</keyword>
<dbReference type="Pfam" id="PF07869">
    <property type="entry name" value="DUF1656"/>
    <property type="match status" value="1"/>
</dbReference>
<evidence type="ECO:0000256" key="5">
    <source>
        <dbReference type="SAM" id="Phobius"/>
    </source>
</evidence>
<evidence type="ECO:0008006" key="8">
    <source>
        <dbReference type="Google" id="ProtNLM"/>
    </source>
</evidence>
<accession>A0A1Q8ZVN6</accession>
<protein>
    <recommendedName>
        <fullName evidence="8">DUF1656 domain-containing protein</fullName>
    </recommendedName>
</protein>
<dbReference type="RefSeq" id="WP_075638263.1">
    <property type="nucleotide sequence ID" value="NZ_MKIM01000022.1"/>
</dbReference>
<proteinExistence type="predicted"/>
<feature type="transmembrane region" description="Helical" evidence="5">
    <location>
        <begin position="12"/>
        <end position="29"/>
    </location>
</feature>
<gene>
    <name evidence="6" type="ORF">BJF95_03010</name>
</gene>
<keyword evidence="7" id="KW-1185">Reference proteome</keyword>
<evidence type="ECO:0000313" key="6">
    <source>
        <dbReference type="EMBL" id="OLP46141.1"/>
    </source>
</evidence>
<reference evidence="6 7" key="1">
    <citation type="submission" date="2016-09" db="EMBL/GenBank/DDBJ databases">
        <title>Rhizobium oryziradicis sp. nov., isolated from the root of rice.</title>
        <authorList>
            <person name="Zhao J."/>
            <person name="Zhang X."/>
        </authorList>
    </citation>
    <scope>NUCLEOTIDE SEQUENCE [LARGE SCALE GENOMIC DNA]</scope>
    <source>
        <strain evidence="6 7">N19</strain>
    </source>
</reference>